<evidence type="ECO:0000313" key="4">
    <source>
        <dbReference type="Proteomes" id="UP001396898"/>
    </source>
</evidence>
<dbReference type="Proteomes" id="UP001396898">
    <property type="component" value="Unassembled WGS sequence"/>
</dbReference>
<dbReference type="EMBL" id="JAQQWI010000017">
    <property type="protein sequence ID" value="KAK8006170.1"/>
    <property type="molecule type" value="Genomic_DNA"/>
</dbReference>
<evidence type="ECO:0000313" key="3">
    <source>
        <dbReference type="EMBL" id="KAK8006170.1"/>
    </source>
</evidence>
<sequence>MADPWMIALTCIFFLVAISSVSSVLRDWYFNKYLPRRAARQYNERTLEFQREMRQQQLQEQQHQWQRQQELEEPIPLPPAFSRWGKGRERTYEYV</sequence>
<feature type="chain" id="PRO_5046814265" evidence="2">
    <location>
        <begin position="24"/>
        <end position="95"/>
    </location>
</feature>
<reference evidence="3 4" key="1">
    <citation type="submission" date="2023-01" db="EMBL/GenBank/DDBJ databases">
        <title>Analysis of 21 Apiospora genomes using comparative genomics revels a genus with tremendous synthesis potential of carbohydrate active enzymes and secondary metabolites.</title>
        <authorList>
            <person name="Sorensen T."/>
        </authorList>
    </citation>
    <scope>NUCLEOTIDE SEQUENCE [LARGE SCALE GENOMIC DNA]</scope>
    <source>
        <strain evidence="3 4">CBS 20057</strain>
    </source>
</reference>
<feature type="signal peptide" evidence="2">
    <location>
        <begin position="1"/>
        <end position="23"/>
    </location>
</feature>
<accession>A0ABR1R9X5</accession>
<evidence type="ECO:0000256" key="1">
    <source>
        <dbReference type="SAM" id="MobiDB-lite"/>
    </source>
</evidence>
<organism evidence="3 4">
    <name type="scientific">Apiospora marii</name>
    <dbReference type="NCBI Taxonomy" id="335849"/>
    <lineage>
        <taxon>Eukaryota</taxon>
        <taxon>Fungi</taxon>
        <taxon>Dikarya</taxon>
        <taxon>Ascomycota</taxon>
        <taxon>Pezizomycotina</taxon>
        <taxon>Sordariomycetes</taxon>
        <taxon>Xylariomycetidae</taxon>
        <taxon>Amphisphaeriales</taxon>
        <taxon>Apiosporaceae</taxon>
        <taxon>Apiospora</taxon>
    </lineage>
</organism>
<keyword evidence="4" id="KW-1185">Reference proteome</keyword>
<name>A0ABR1R9X5_9PEZI</name>
<keyword evidence="2" id="KW-0732">Signal</keyword>
<comment type="caution">
    <text evidence="3">The sequence shown here is derived from an EMBL/GenBank/DDBJ whole genome shotgun (WGS) entry which is preliminary data.</text>
</comment>
<evidence type="ECO:0000256" key="2">
    <source>
        <dbReference type="SAM" id="SignalP"/>
    </source>
</evidence>
<protein>
    <submittedName>
        <fullName evidence="3">Uncharacterized protein</fullName>
    </submittedName>
</protein>
<feature type="compositionally biased region" description="Basic and acidic residues" evidence="1">
    <location>
        <begin position="86"/>
        <end position="95"/>
    </location>
</feature>
<gene>
    <name evidence="3" type="ORF">PG991_012467</name>
</gene>
<proteinExistence type="predicted"/>
<feature type="region of interest" description="Disordered" evidence="1">
    <location>
        <begin position="76"/>
        <end position="95"/>
    </location>
</feature>